<evidence type="ECO:0000313" key="4">
    <source>
        <dbReference type="EMBL" id="RBP04823.1"/>
    </source>
</evidence>
<dbReference type="GO" id="GO:0000976">
    <property type="term" value="F:transcription cis-regulatory region binding"/>
    <property type="evidence" value="ECO:0007669"/>
    <property type="project" value="TreeGrafter"/>
</dbReference>
<dbReference type="GO" id="GO:0003700">
    <property type="term" value="F:DNA-binding transcription factor activity"/>
    <property type="evidence" value="ECO:0007669"/>
    <property type="project" value="TreeGrafter"/>
</dbReference>
<feature type="DNA-binding region" description="H-T-H motif" evidence="2">
    <location>
        <begin position="41"/>
        <end position="60"/>
    </location>
</feature>
<dbReference type="EMBL" id="QNRJ01000005">
    <property type="protein sequence ID" value="RBP04823.1"/>
    <property type="molecule type" value="Genomic_DNA"/>
</dbReference>
<accession>A0A366EQY8</accession>
<dbReference type="PANTHER" id="PTHR30055:SF226">
    <property type="entry name" value="HTH-TYPE TRANSCRIPTIONAL REGULATOR PKSA"/>
    <property type="match status" value="1"/>
</dbReference>
<dbReference type="PRINTS" id="PR00455">
    <property type="entry name" value="HTHTETR"/>
</dbReference>
<dbReference type="InterPro" id="IPR036271">
    <property type="entry name" value="Tet_transcr_reg_TetR-rel_C_sf"/>
</dbReference>
<dbReference type="InterPro" id="IPR001647">
    <property type="entry name" value="HTH_TetR"/>
</dbReference>
<name>A0A366EQY8_9BACI</name>
<dbReference type="Gene3D" id="1.10.357.10">
    <property type="entry name" value="Tetracycline Repressor, domain 2"/>
    <property type="match status" value="1"/>
</dbReference>
<dbReference type="InterPro" id="IPR050109">
    <property type="entry name" value="HTH-type_TetR-like_transc_reg"/>
</dbReference>
<evidence type="ECO:0000256" key="1">
    <source>
        <dbReference type="ARBA" id="ARBA00023125"/>
    </source>
</evidence>
<feature type="domain" description="HTH tetR-type" evidence="3">
    <location>
        <begin position="18"/>
        <end position="78"/>
    </location>
</feature>
<dbReference type="Gene3D" id="1.10.10.60">
    <property type="entry name" value="Homeodomain-like"/>
    <property type="match status" value="1"/>
</dbReference>
<sequence>MNKKREVHASVKDERLVEKRRDQMIRGAVSLFKQKGFHRTTTREIAKAAGFSIGTLYEYIRTKEDVLYLVCDSIYEQVRLELEELDVGKGTLESLRLGIAHYFKVMDRMQDEVLVMYQEAKSLSKDALPYVLRKELEMVGMVEDLIIGCVESGKLELDENQIHMLAQNVFVQGQMWGFRRWALQKRFTLDEYIHLQIELTFAGVIGFEKQGRTGGVI</sequence>
<dbReference type="SUPFAM" id="SSF46689">
    <property type="entry name" value="Homeodomain-like"/>
    <property type="match status" value="1"/>
</dbReference>
<protein>
    <submittedName>
        <fullName evidence="4">TetR family transcriptional regulator</fullName>
    </submittedName>
</protein>
<gene>
    <name evidence="4" type="ORF">DET59_105112</name>
</gene>
<dbReference type="InterPro" id="IPR009057">
    <property type="entry name" value="Homeodomain-like_sf"/>
</dbReference>
<dbReference type="AlphaFoldDB" id="A0A366EQY8"/>
<evidence type="ECO:0000259" key="3">
    <source>
        <dbReference type="PROSITE" id="PS50977"/>
    </source>
</evidence>
<evidence type="ECO:0000313" key="5">
    <source>
        <dbReference type="Proteomes" id="UP000252118"/>
    </source>
</evidence>
<proteinExistence type="predicted"/>
<keyword evidence="1 2" id="KW-0238">DNA-binding</keyword>
<dbReference type="RefSeq" id="WP_258549615.1">
    <property type="nucleotide sequence ID" value="NZ_QNRJ01000005.1"/>
</dbReference>
<dbReference type="PROSITE" id="PS50977">
    <property type="entry name" value="HTH_TETR_2"/>
    <property type="match status" value="1"/>
</dbReference>
<reference evidence="4 5" key="1">
    <citation type="submission" date="2018-06" db="EMBL/GenBank/DDBJ databases">
        <title>Freshwater and sediment microbial communities from various areas in North America, analyzing microbe dynamics in response to fracking.</title>
        <authorList>
            <person name="Lamendella R."/>
        </authorList>
    </citation>
    <scope>NUCLEOTIDE SEQUENCE [LARGE SCALE GENOMIC DNA]</scope>
    <source>
        <strain evidence="4 5">97B</strain>
    </source>
</reference>
<dbReference type="Pfam" id="PF00440">
    <property type="entry name" value="TetR_N"/>
    <property type="match status" value="1"/>
</dbReference>
<dbReference type="PANTHER" id="PTHR30055">
    <property type="entry name" value="HTH-TYPE TRANSCRIPTIONAL REGULATOR RUTR"/>
    <property type="match status" value="1"/>
</dbReference>
<organism evidence="4 5">
    <name type="scientific">Rossellomorea aquimaris</name>
    <dbReference type="NCBI Taxonomy" id="189382"/>
    <lineage>
        <taxon>Bacteria</taxon>
        <taxon>Bacillati</taxon>
        <taxon>Bacillota</taxon>
        <taxon>Bacilli</taxon>
        <taxon>Bacillales</taxon>
        <taxon>Bacillaceae</taxon>
        <taxon>Rossellomorea</taxon>
    </lineage>
</organism>
<dbReference type="SUPFAM" id="SSF48498">
    <property type="entry name" value="Tetracyclin repressor-like, C-terminal domain"/>
    <property type="match status" value="1"/>
</dbReference>
<evidence type="ECO:0000256" key="2">
    <source>
        <dbReference type="PROSITE-ProRule" id="PRU00335"/>
    </source>
</evidence>
<dbReference type="Proteomes" id="UP000252118">
    <property type="component" value="Unassembled WGS sequence"/>
</dbReference>
<comment type="caution">
    <text evidence="4">The sequence shown here is derived from an EMBL/GenBank/DDBJ whole genome shotgun (WGS) entry which is preliminary data.</text>
</comment>